<evidence type="ECO:0000256" key="2">
    <source>
        <dbReference type="SAM" id="MobiDB-lite"/>
    </source>
</evidence>
<feature type="coiled-coil region" evidence="1">
    <location>
        <begin position="85"/>
        <end position="112"/>
    </location>
</feature>
<evidence type="ECO:0000256" key="1">
    <source>
        <dbReference type="SAM" id="Coils"/>
    </source>
</evidence>
<dbReference type="AlphaFoldDB" id="A0A150GWN6"/>
<dbReference type="OrthoDB" id="542425at2759"/>
<protein>
    <submittedName>
        <fullName evidence="3">Uncharacterized protein</fullName>
    </submittedName>
</protein>
<sequence>MHPVSFPSLGSGEDSDPFGSLSGFGGTRTHSDSGRGADPDGSASHAGHCYASRLRVGGSVTESASDDEEYGDGRFSATLRIVRFASSLQQQLAARTKEVETLRLELEESNAAQEEMGQRLLGCTEYIADLERGLEQEARGRAALAAQSQLLQQQLQESDEKLSGTQATPLPAPRAQAAHPILGCLDPSHTFPTLGFDSTDPRDIALAALQRENQSLTQRLIASSLAAAQAREREEEARHQVCMLQDLNAEMMASINALSLELNLLRPNACGRARGRFTLDFLRGSTTGGASKGA</sequence>
<reference evidence="4" key="1">
    <citation type="journal article" date="2016" name="Nat. Commun.">
        <title>The Gonium pectorale genome demonstrates co-option of cell cycle regulation during the evolution of multicellularity.</title>
        <authorList>
            <person name="Hanschen E.R."/>
            <person name="Marriage T.N."/>
            <person name="Ferris P.J."/>
            <person name="Hamaji T."/>
            <person name="Toyoda A."/>
            <person name="Fujiyama A."/>
            <person name="Neme R."/>
            <person name="Noguchi H."/>
            <person name="Minakuchi Y."/>
            <person name="Suzuki M."/>
            <person name="Kawai-Toyooka H."/>
            <person name="Smith D.R."/>
            <person name="Sparks H."/>
            <person name="Anderson J."/>
            <person name="Bakaric R."/>
            <person name="Luria V."/>
            <person name="Karger A."/>
            <person name="Kirschner M.W."/>
            <person name="Durand P.M."/>
            <person name="Michod R.E."/>
            <person name="Nozaki H."/>
            <person name="Olson B.J."/>
        </authorList>
    </citation>
    <scope>NUCLEOTIDE SEQUENCE [LARGE SCALE GENOMIC DNA]</scope>
    <source>
        <strain evidence="4">NIES-2863</strain>
    </source>
</reference>
<feature type="compositionally biased region" description="Basic and acidic residues" evidence="2">
    <location>
        <begin position="29"/>
        <end position="38"/>
    </location>
</feature>
<keyword evidence="1" id="KW-0175">Coiled coil</keyword>
<feature type="region of interest" description="Disordered" evidence="2">
    <location>
        <begin position="1"/>
        <end position="46"/>
    </location>
</feature>
<keyword evidence="4" id="KW-1185">Reference proteome</keyword>
<dbReference type="EMBL" id="LSYV01000006">
    <property type="protein sequence ID" value="KXZ54088.1"/>
    <property type="molecule type" value="Genomic_DNA"/>
</dbReference>
<dbReference type="Proteomes" id="UP000075714">
    <property type="component" value="Unassembled WGS sequence"/>
</dbReference>
<name>A0A150GWN6_GONPE</name>
<comment type="caution">
    <text evidence="3">The sequence shown here is derived from an EMBL/GenBank/DDBJ whole genome shotgun (WGS) entry which is preliminary data.</text>
</comment>
<evidence type="ECO:0000313" key="4">
    <source>
        <dbReference type="Proteomes" id="UP000075714"/>
    </source>
</evidence>
<proteinExistence type="predicted"/>
<organism evidence="3 4">
    <name type="scientific">Gonium pectorale</name>
    <name type="common">Green alga</name>
    <dbReference type="NCBI Taxonomy" id="33097"/>
    <lineage>
        <taxon>Eukaryota</taxon>
        <taxon>Viridiplantae</taxon>
        <taxon>Chlorophyta</taxon>
        <taxon>core chlorophytes</taxon>
        <taxon>Chlorophyceae</taxon>
        <taxon>CS clade</taxon>
        <taxon>Chlamydomonadales</taxon>
        <taxon>Volvocaceae</taxon>
        <taxon>Gonium</taxon>
    </lineage>
</organism>
<accession>A0A150GWN6</accession>
<evidence type="ECO:0000313" key="3">
    <source>
        <dbReference type="EMBL" id="KXZ54088.1"/>
    </source>
</evidence>
<gene>
    <name evidence="3" type="ORF">GPECTOR_5g193</name>
</gene>